<sequence>MSLDMRAFRVRVAGHLDATLILPREHGDEFEELLTANGFAYESFPLVNAMTDGIGWGGWVFQAGGAGAVLTAVSMTLRAYVTRRKGNSVILWRAGEKIAEIKGDLSANDIVKVMSAVYEPPTQVAGASDDDRDTSWRPPERR</sequence>
<dbReference type="RefSeq" id="WP_369265172.1">
    <property type="nucleotide sequence ID" value="NZ_CP163440.1"/>
</dbReference>
<keyword evidence="2" id="KW-1133">Transmembrane helix</keyword>
<gene>
    <name evidence="3" type="ORF">AB5J50_50230</name>
</gene>
<keyword evidence="2" id="KW-0472">Membrane</keyword>
<accession>A0AB39SJQ3</accession>
<dbReference type="EMBL" id="CP163440">
    <property type="protein sequence ID" value="XDQ68352.1"/>
    <property type="molecule type" value="Genomic_DNA"/>
</dbReference>
<dbReference type="AlphaFoldDB" id="A0AB39SJQ3"/>
<feature type="transmembrane region" description="Helical" evidence="2">
    <location>
        <begin position="59"/>
        <end position="81"/>
    </location>
</feature>
<feature type="region of interest" description="Disordered" evidence="1">
    <location>
        <begin position="122"/>
        <end position="142"/>
    </location>
</feature>
<proteinExistence type="predicted"/>
<reference evidence="3" key="1">
    <citation type="submission" date="2024-07" db="EMBL/GenBank/DDBJ databases">
        <authorList>
            <person name="Yu S.T."/>
        </authorList>
    </citation>
    <scope>NUCLEOTIDE SEQUENCE</scope>
    <source>
        <strain evidence="3">R35</strain>
    </source>
</reference>
<evidence type="ECO:0000256" key="2">
    <source>
        <dbReference type="SAM" id="Phobius"/>
    </source>
</evidence>
<keyword evidence="2" id="KW-0812">Transmembrane</keyword>
<organism evidence="3">
    <name type="scientific">Streptomyces sp. R35</name>
    <dbReference type="NCBI Taxonomy" id="3238630"/>
    <lineage>
        <taxon>Bacteria</taxon>
        <taxon>Bacillati</taxon>
        <taxon>Actinomycetota</taxon>
        <taxon>Actinomycetes</taxon>
        <taxon>Kitasatosporales</taxon>
        <taxon>Streptomycetaceae</taxon>
        <taxon>Streptomyces</taxon>
    </lineage>
</organism>
<evidence type="ECO:0000256" key="1">
    <source>
        <dbReference type="SAM" id="MobiDB-lite"/>
    </source>
</evidence>
<evidence type="ECO:0000313" key="3">
    <source>
        <dbReference type="EMBL" id="XDQ68352.1"/>
    </source>
</evidence>
<feature type="compositionally biased region" description="Basic and acidic residues" evidence="1">
    <location>
        <begin position="133"/>
        <end position="142"/>
    </location>
</feature>
<protein>
    <submittedName>
        <fullName evidence="3">Uncharacterized protein</fullName>
    </submittedName>
</protein>
<name>A0AB39SJQ3_9ACTN</name>